<comment type="caution">
    <text evidence="2">The sequence shown here is derived from an EMBL/GenBank/DDBJ whole genome shotgun (WGS) entry which is preliminary data.</text>
</comment>
<keyword evidence="3" id="KW-1185">Reference proteome</keyword>
<feature type="domain" description="DUF397" evidence="1">
    <location>
        <begin position="6"/>
        <end position="61"/>
    </location>
</feature>
<gene>
    <name evidence="2" type="ORF">NX801_27720</name>
</gene>
<accession>A0ABT2CPK5</accession>
<reference evidence="2" key="1">
    <citation type="submission" date="2022-08" db="EMBL/GenBank/DDBJ databases">
        <authorList>
            <person name="Somphong A."/>
            <person name="Phongsopitanun W."/>
        </authorList>
    </citation>
    <scope>NUCLEOTIDE SEQUENCE</scope>
    <source>
        <strain evidence="2">LP05-1</strain>
    </source>
</reference>
<dbReference type="Proteomes" id="UP001431313">
    <property type="component" value="Unassembled WGS sequence"/>
</dbReference>
<organism evidence="2 3">
    <name type="scientific">Streptomyces pyxinae</name>
    <dbReference type="NCBI Taxonomy" id="2970734"/>
    <lineage>
        <taxon>Bacteria</taxon>
        <taxon>Bacillati</taxon>
        <taxon>Actinomycetota</taxon>
        <taxon>Actinomycetes</taxon>
        <taxon>Kitasatosporales</taxon>
        <taxon>Streptomycetaceae</taxon>
        <taxon>Streptomyces</taxon>
    </lineage>
</organism>
<evidence type="ECO:0000313" key="2">
    <source>
        <dbReference type="EMBL" id="MCS0639359.1"/>
    </source>
</evidence>
<evidence type="ECO:0000259" key="1">
    <source>
        <dbReference type="Pfam" id="PF04149"/>
    </source>
</evidence>
<evidence type="ECO:0000313" key="3">
    <source>
        <dbReference type="Proteomes" id="UP001431313"/>
    </source>
</evidence>
<dbReference type="EMBL" id="JANUGQ010000034">
    <property type="protein sequence ID" value="MCS0639359.1"/>
    <property type="molecule type" value="Genomic_DNA"/>
</dbReference>
<dbReference type="InterPro" id="IPR007278">
    <property type="entry name" value="DUF397"/>
</dbReference>
<protein>
    <submittedName>
        <fullName evidence="2">DUF397 domain-containing protein</fullName>
    </submittedName>
</protein>
<dbReference type="Pfam" id="PF04149">
    <property type="entry name" value="DUF397"/>
    <property type="match status" value="1"/>
</dbReference>
<proteinExistence type="predicted"/>
<dbReference type="RefSeq" id="WP_258790680.1">
    <property type="nucleotide sequence ID" value="NZ_JANUGQ010000034.1"/>
</dbReference>
<sequence length="68" mass="6853">MSNAPRWQKSSYSNNGGNCVEVAANLAASQGVVPVRDSKVSAGPVLALPTAAFASFLAGVKADTFPAS</sequence>
<name>A0ABT2CPK5_9ACTN</name>